<protein>
    <submittedName>
        <fullName evidence="1">Uncharacterized protein</fullName>
    </submittedName>
</protein>
<name>A0ABT1ATR4_9RALS</name>
<gene>
    <name evidence="1" type="ORF">NG900_25670</name>
</gene>
<proteinExistence type="predicted"/>
<organism evidence="1 2">
    <name type="scientific">Ralstonia soli</name>
    <dbReference type="NCBI Taxonomy" id="2953896"/>
    <lineage>
        <taxon>Bacteria</taxon>
        <taxon>Pseudomonadati</taxon>
        <taxon>Pseudomonadota</taxon>
        <taxon>Betaproteobacteria</taxon>
        <taxon>Burkholderiales</taxon>
        <taxon>Burkholderiaceae</taxon>
        <taxon>Ralstonia</taxon>
    </lineage>
</organism>
<sequence>MPDQVRGRIYQKTDKGQEAIRTRAHGLDQKSRTLSLLVNGKETSEAIINMLQPPGLSPAAFAELEGQG</sequence>
<reference evidence="1" key="2">
    <citation type="journal article" date="2023" name="Front. Microbiol.">
        <title>Ralstonia chuxiongensis sp. nov., Ralstonia mojiangensis sp. nov., and Ralstonia soli sp. nov., isolated from tobacco fields, are three novel species in the family Burkholderiaceae.</title>
        <authorList>
            <person name="Lu C.H."/>
            <person name="Zhang Y.Y."/>
            <person name="Jiang N."/>
            <person name="Chen W."/>
            <person name="Shao X."/>
            <person name="Zhao Z.M."/>
            <person name="Lu W.L."/>
            <person name="Hu X."/>
            <person name="Xi Y.X."/>
            <person name="Zou S.Y."/>
            <person name="Wei Q.J."/>
            <person name="Lin Z.L."/>
            <person name="Gong L."/>
            <person name="Gai X.T."/>
            <person name="Zhang L.Q."/>
            <person name="Li J.Y."/>
            <person name="Jin Y."/>
            <person name="Xia Z.Y."/>
        </authorList>
    </citation>
    <scope>NUCLEOTIDE SEQUENCE</scope>
    <source>
        <strain evidence="1">21MJYT02-11</strain>
    </source>
</reference>
<dbReference type="Proteomes" id="UP001162811">
    <property type="component" value="Unassembled WGS sequence"/>
</dbReference>
<keyword evidence="2" id="KW-1185">Reference proteome</keyword>
<dbReference type="RefSeq" id="WP_252685078.1">
    <property type="nucleotide sequence ID" value="NZ_JAMXHT010000013.1"/>
</dbReference>
<accession>A0ABT1ATR4</accession>
<evidence type="ECO:0000313" key="2">
    <source>
        <dbReference type="Proteomes" id="UP001162811"/>
    </source>
</evidence>
<comment type="caution">
    <text evidence="1">The sequence shown here is derived from an EMBL/GenBank/DDBJ whole genome shotgun (WGS) entry which is preliminary data.</text>
</comment>
<dbReference type="EMBL" id="JAMXHT010000013">
    <property type="protein sequence ID" value="MCO5401606.1"/>
    <property type="molecule type" value="Genomic_DNA"/>
</dbReference>
<evidence type="ECO:0000313" key="1">
    <source>
        <dbReference type="EMBL" id="MCO5401606.1"/>
    </source>
</evidence>
<reference evidence="1" key="1">
    <citation type="submission" date="2022-06" db="EMBL/GenBank/DDBJ databases">
        <authorList>
            <person name="Lu C.-H."/>
        </authorList>
    </citation>
    <scope>NUCLEOTIDE SEQUENCE</scope>
    <source>
        <strain evidence="1">21MJYT02-11</strain>
    </source>
</reference>